<keyword evidence="2" id="KW-1185">Reference proteome</keyword>
<dbReference type="AlphaFoldDB" id="A0A511BQ67"/>
<dbReference type="EMBL" id="BJVC01000002">
    <property type="protein sequence ID" value="GEL01784.1"/>
    <property type="molecule type" value="Genomic_DNA"/>
</dbReference>
<comment type="caution">
    <text evidence="1">The sequence shown here is derived from an EMBL/GenBank/DDBJ whole genome shotgun (WGS) entry which is preliminary data.</text>
</comment>
<sequence length="130" mass="13926">MRPFLLPCILTALTLLTGCAGKGGGGVMENRSPSVLLTSYAIANGMAEHGLISRILRHDANRADIARLIAVDHNTWISIRRAAAAPTRANYRLADEGIARILDFSTSVEGVPATDRPARGALSPQPQRIR</sequence>
<dbReference type="PROSITE" id="PS51257">
    <property type="entry name" value="PROKAR_LIPOPROTEIN"/>
    <property type="match status" value="1"/>
</dbReference>
<gene>
    <name evidence="1" type="ORF">SSA02_09470</name>
</gene>
<evidence type="ECO:0008006" key="3">
    <source>
        <dbReference type="Google" id="ProtNLM"/>
    </source>
</evidence>
<organism evidence="1 2">
    <name type="scientific">Swaminathania salitolerans</name>
    <dbReference type="NCBI Taxonomy" id="182838"/>
    <lineage>
        <taxon>Bacteria</taxon>
        <taxon>Pseudomonadati</taxon>
        <taxon>Pseudomonadota</taxon>
        <taxon>Alphaproteobacteria</taxon>
        <taxon>Acetobacterales</taxon>
        <taxon>Acetobacteraceae</taxon>
        <taxon>Swaminathania</taxon>
    </lineage>
</organism>
<proteinExistence type="predicted"/>
<evidence type="ECO:0000313" key="2">
    <source>
        <dbReference type="Proteomes" id="UP000321405"/>
    </source>
</evidence>
<protein>
    <recommendedName>
        <fullName evidence="3">Lipoprotein</fullName>
    </recommendedName>
</protein>
<dbReference type="Proteomes" id="UP000321405">
    <property type="component" value="Unassembled WGS sequence"/>
</dbReference>
<dbReference type="RefSeq" id="WP_147092790.1">
    <property type="nucleotide sequence ID" value="NZ_BJVC01000002.1"/>
</dbReference>
<name>A0A511BQ67_9PROT</name>
<dbReference type="OrthoDB" id="7283178at2"/>
<reference evidence="1 2" key="1">
    <citation type="submission" date="2019-07" db="EMBL/GenBank/DDBJ databases">
        <title>Whole genome shotgun sequence of Swaminathania salitolerans NBRC 104436.</title>
        <authorList>
            <person name="Hosoyama A."/>
            <person name="Uohara A."/>
            <person name="Ohji S."/>
            <person name="Ichikawa N."/>
        </authorList>
    </citation>
    <scope>NUCLEOTIDE SEQUENCE [LARGE SCALE GENOMIC DNA]</scope>
    <source>
        <strain evidence="1 2">NBRC 104436</strain>
    </source>
</reference>
<accession>A0A511BQ67</accession>
<evidence type="ECO:0000313" key="1">
    <source>
        <dbReference type="EMBL" id="GEL01784.1"/>
    </source>
</evidence>